<sequence length="53" mass="6160">MQGIEWGLGILLAIFVSCLIFSSIRFILKPLNKKTSHKINRLLSKNIIFDDWK</sequence>
<organism evidence="2 3">
    <name type="scientific">Alkalicoccus daliensis</name>
    <dbReference type="NCBI Taxonomy" id="745820"/>
    <lineage>
        <taxon>Bacteria</taxon>
        <taxon>Bacillati</taxon>
        <taxon>Bacillota</taxon>
        <taxon>Bacilli</taxon>
        <taxon>Bacillales</taxon>
        <taxon>Bacillaceae</taxon>
        <taxon>Alkalicoccus</taxon>
    </lineage>
</organism>
<keyword evidence="1" id="KW-0812">Transmembrane</keyword>
<dbReference type="EMBL" id="FNIL01000006">
    <property type="protein sequence ID" value="SDO04126.1"/>
    <property type="molecule type" value="Genomic_DNA"/>
</dbReference>
<keyword evidence="3" id="KW-1185">Reference proteome</keyword>
<keyword evidence="1" id="KW-0472">Membrane</keyword>
<gene>
    <name evidence="2" type="ORF">SAMN04488053_10643</name>
</gene>
<proteinExistence type="predicted"/>
<evidence type="ECO:0000313" key="3">
    <source>
        <dbReference type="Proteomes" id="UP000198778"/>
    </source>
</evidence>
<evidence type="ECO:0000256" key="1">
    <source>
        <dbReference type="SAM" id="Phobius"/>
    </source>
</evidence>
<protein>
    <submittedName>
        <fullName evidence="2">Uncharacterized protein</fullName>
    </submittedName>
</protein>
<feature type="transmembrane region" description="Helical" evidence="1">
    <location>
        <begin position="6"/>
        <end position="28"/>
    </location>
</feature>
<dbReference type="Proteomes" id="UP000198778">
    <property type="component" value="Unassembled WGS sequence"/>
</dbReference>
<name>A0A1H0GB75_9BACI</name>
<evidence type="ECO:0000313" key="2">
    <source>
        <dbReference type="EMBL" id="SDO04126.1"/>
    </source>
</evidence>
<keyword evidence="1" id="KW-1133">Transmembrane helix</keyword>
<reference evidence="3" key="1">
    <citation type="submission" date="2016-10" db="EMBL/GenBank/DDBJ databases">
        <authorList>
            <person name="Varghese N."/>
            <person name="Submissions S."/>
        </authorList>
    </citation>
    <scope>NUCLEOTIDE SEQUENCE [LARGE SCALE GENOMIC DNA]</scope>
    <source>
        <strain evidence="3">CGMCC 1.10369</strain>
    </source>
</reference>
<accession>A0A1H0GB75</accession>
<dbReference type="AlphaFoldDB" id="A0A1H0GB75"/>